<organism evidence="4 5">
    <name type="scientific">Marchantia polymorpha</name>
    <name type="common">Common liverwort</name>
    <name type="synonym">Marchantia aquatica</name>
    <dbReference type="NCBI Taxonomy" id="3197"/>
    <lineage>
        <taxon>Eukaryota</taxon>
        <taxon>Viridiplantae</taxon>
        <taxon>Streptophyta</taxon>
        <taxon>Embryophyta</taxon>
        <taxon>Marchantiophyta</taxon>
        <taxon>Marchantiopsida</taxon>
        <taxon>Marchantiidae</taxon>
        <taxon>Marchantiales</taxon>
        <taxon>Marchantiaceae</taxon>
        <taxon>Marchantia</taxon>
    </lineage>
</organism>
<evidence type="ECO:0000313" key="5">
    <source>
        <dbReference type="Proteomes" id="UP000244005"/>
    </source>
</evidence>
<feature type="compositionally biased region" description="Basic and acidic residues" evidence="2">
    <location>
        <begin position="11"/>
        <end position="23"/>
    </location>
</feature>
<gene>
    <name evidence="4" type="ORF">MARPO_0092s0026</name>
</gene>
<sequence length="326" mass="37140">MVLPRRQSSQSDRKPPDIPRVGEDGEELQQQHPAPPSKTKTSLTQGVSTTNPSTSDRPPADTRNEVIESEEGSSNDDVSETSADSDFVEQEDTWVRAAQDLDETMLLLSQINIRIPTQEVEKRREEKQNLTAILYFLDRGLDIEPVTDWVESELVRNKGLNVSETLCMDNRNFHIRFTNQGDRDQALSRTRLTHLRREFIILKWTPEAKDHQYIPDRYPVWVRFPELTTLQSQWLPELASFLVPVLLPPVRMPKTTQRMCRVCVEWTHGKTPPTSIVAELEKEVARIPVDVTHLPSSCFKCRKHGHVAKTCPGDPLFAQTKGGTNA</sequence>
<protein>
    <recommendedName>
        <fullName evidence="3">CCHC-type domain-containing protein</fullName>
    </recommendedName>
</protein>
<name>A0A2R6WGS4_MARPO</name>
<dbReference type="GO" id="GO:0008270">
    <property type="term" value="F:zinc ion binding"/>
    <property type="evidence" value="ECO:0007669"/>
    <property type="project" value="UniProtKB-KW"/>
</dbReference>
<feature type="domain" description="CCHC-type" evidence="3">
    <location>
        <begin position="298"/>
        <end position="312"/>
    </location>
</feature>
<evidence type="ECO:0000256" key="2">
    <source>
        <dbReference type="SAM" id="MobiDB-lite"/>
    </source>
</evidence>
<dbReference type="AlphaFoldDB" id="A0A2R6WGS4"/>
<dbReference type="PANTHER" id="PTHR31286:SF180">
    <property type="entry name" value="OS10G0362600 PROTEIN"/>
    <property type="match status" value="1"/>
</dbReference>
<reference evidence="5" key="1">
    <citation type="journal article" date="2017" name="Cell">
        <title>Insights into land plant evolution garnered from the Marchantia polymorpha genome.</title>
        <authorList>
            <person name="Bowman J.L."/>
            <person name="Kohchi T."/>
            <person name="Yamato K.T."/>
            <person name="Jenkins J."/>
            <person name="Shu S."/>
            <person name="Ishizaki K."/>
            <person name="Yamaoka S."/>
            <person name="Nishihama R."/>
            <person name="Nakamura Y."/>
            <person name="Berger F."/>
            <person name="Adam C."/>
            <person name="Aki S.S."/>
            <person name="Althoff F."/>
            <person name="Araki T."/>
            <person name="Arteaga-Vazquez M.A."/>
            <person name="Balasubrmanian S."/>
            <person name="Barry K."/>
            <person name="Bauer D."/>
            <person name="Boehm C.R."/>
            <person name="Briginshaw L."/>
            <person name="Caballero-Perez J."/>
            <person name="Catarino B."/>
            <person name="Chen F."/>
            <person name="Chiyoda S."/>
            <person name="Chovatia M."/>
            <person name="Davies K.M."/>
            <person name="Delmans M."/>
            <person name="Demura T."/>
            <person name="Dierschke T."/>
            <person name="Dolan L."/>
            <person name="Dorantes-Acosta A.E."/>
            <person name="Eklund D.M."/>
            <person name="Florent S.N."/>
            <person name="Flores-Sandoval E."/>
            <person name="Fujiyama A."/>
            <person name="Fukuzawa H."/>
            <person name="Galik B."/>
            <person name="Grimanelli D."/>
            <person name="Grimwood J."/>
            <person name="Grossniklaus U."/>
            <person name="Hamada T."/>
            <person name="Haseloff J."/>
            <person name="Hetherington A.J."/>
            <person name="Higo A."/>
            <person name="Hirakawa Y."/>
            <person name="Hundley H.N."/>
            <person name="Ikeda Y."/>
            <person name="Inoue K."/>
            <person name="Inoue S.I."/>
            <person name="Ishida S."/>
            <person name="Jia Q."/>
            <person name="Kakita M."/>
            <person name="Kanazawa T."/>
            <person name="Kawai Y."/>
            <person name="Kawashima T."/>
            <person name="Kennedy M."/>
            <person name="Kinose K."/>
            <person name="Kinoshita T."/>
            <person name="Kohara Y."/>
            <person name="Koide E."/>
            <person name="Komatsu K."/>
            <person name="Kopischke S."/>
            <person name="Kubo M."/>
            <person name="Kyozuka J."/>
            <person name="Lagercrantz U."/>
            <person name="Lin S.S."/>
            <person name="Lindquist E."/>
            <person name="Lipzen A.M."/>
            <person name="Lu C.W."/>
            <person name="De Luna E."/>
            <person name="Martienssen R.A."/>
            <person name="Minamino N."/>
            <person name="Mizutani M."/>
            <person name="Mizutani M."/>
            <person name="Mochizuki N."/>
            <person name="Monte I."/>
            <person name="Mosher R."/>
            <person name="Nagasaki H."/>
            <person name="Nakagami H."/>
            <person name="Naramoto S."/>
            <person name="Nishitani K."/>
            <person name="Ohtani M."/>
            <person name="Okamoto T."/>
            <person name="Okumura M."/>
            <person name="Phillips J."/>
            <person name="Pollak B."/>
            <person name="Reinders A."/>
            <person name="Rovekamp M."/>
            <person name="Sano R."/>
            <person name="Sawa S."/>
            <person name="Schmid M.W."/>
            <person name="Shirakawa M."/>
            <person name="Solano R."/>
            <person name="Spunde A."/>
            <person name="Suetsugu N."/>
            <person name="Sugano S."/>
            <person name="Sugiyama A."/>
            <person name="Sun R."/>
            <person name="Suzuki Y."/>
            <person name="Takenaka M."/>
            <person name="Takezawa D."/>
            <person name="Tomogane H."/>
            <person name="Tsuzuki M."/>
            <person name="Ueda T."/>
            <person name="Umeda M."/>
            <person name="Ward J.M."/>
            <person name="Watanabe Y."/>
            <person name="Yazaki K."/>
            <person name="Yokoyama R."/>
            <person name="Yoshitake Y."/>
            <person name="Yotsui I."/>
            <person name="Zachgo S."/>
            <person name="Schmutz J."/>
        </authorList>
    </citation>
    <scope>NUCLEOTIDE SEQUENCE [LARGE SCALE GENOMIC DNA]</scope>
    <source>
        <strain evidence="5">Tak-1</strain>
    </source>
</reference>
<keyword evidence="1" id="KW-0863">Zinc-finger</keyword>
<dbReference type="PROSITE" id="PS50158">
    <property type="entry name" value="ZF_CCHC"/>
    <property type="match status" value="1"/>
</dbReference>
<dbReference type="InterPro" id="IPR040256">
    <property type="entry name" value="At4g02000-like"/>
</dbReference>
<keyword evidence="1" id="KW-0479">Metal-binding</keyword>
<evidence type="ECO:0000313" key="4">
    <source>
        <dbReference type="EMBL" id="PTQ33056.1"/>
    </source>
</evidence>
<keyword evidence="1" id="KW-0862">Zinc</keyword>
<feature type="compositionally biased region" description="Acidic residues" evidence="2">
    <location>
        <begin position="67"/>
        <end position="79"/>
    </location>
</feature>
<dbReference type="InterPro" id="IPR001878">
    <property type="entry name" value="Znf_CCHC"/>
</dbReference>
<evidence type="ECO:0000259" key="3">
    <source>
        <dbReference type="PROSITE" id="PS50158"/>
    </source>
</evidence>
<accession>A0A2R6WGS4</accession>
<feature type="compositionally biased region" description="Polar residues" evidence="2">
    <location>
        <begin position="28"/>
        <end position="56"/>
    </location>
</feature>
<dbReference type="InterPro" id="IPR036875">
    <property type="entry name" value="Znf_CCHC_sf"/>
</dbReference>
<dbReference type="GO" id="GO:0003676">
    <property type="term" value="F:nucleic acid binding"/>
    <property type="evidence" value="ECO:0007669"/>
    <property type="project" value="InterPro"/>
</dbReference>
<keyword evidence="5" id="KW-1185">Reference proteome</keyword>
<dbReference type="Proteomes" id="UP000244005">
    <property type="component" value="Unassembled WGS sequence"/>
</dbReference>
<proteinExistence type="predicted"/>
<dbReference type="SUPFAM" id="SSF57756">
    <property type="entry name" value="Retrovirus zinc finger-like domains"/>
    <property type="match status" value="1"/>
</dbReference>
<dbReference type="EMBL" id="KZ772764">
    <property type="protein sequence ID" value="PTQ33056.1"/>
    <property type="molecule type" value="Genomic_DNA"/>
</dbReference>
<feature type="region of interest" description="Disordered" evidence="2">
    <location>
        <begin position="1"/>
        <end position="89"/>
    </location>
</feature>
<feature type="compositionally biased region" description="Polar residues" evidence="2">
    <location>
        <begin position="1"/>
        <end position="10"/>
    </location>
</feature>
<dbReference type="PANTHER" id="PTHR31286">
    <property type="entry name" value="GLYCINE-RICH CELL WALL STRUCTURAL PROTEIN 1.8-LIKE"/>
    <property type="match status" value="1"/>
</dbReference>
<dbReference type="Gramene" id="Mp5g12810.1">
    <property type="protein sequence ID" value="Mp5g12810.1.cds1"/>
    <property type="gene ID" value="Mp5g12810"/>
</dbReference>
<evidence type="ECO:0000256" key="1">
    <source>
        <dbReference type="PROSITE-ProRule" id="PRU00047"/>
    </source>
</evidence>